<reference evidence="1 2" key="1">
    <citation type="submission" date="2011-05" db="EMBL/GenBank/DDBJ databases">
        <authorList>
            <person name="Muzny D."/>
            <person name="Qin X."/>
            <person name="Deng J."/>
            <person name="Jiang H."/>
            <person name="Liu Y."/>
            <person name="Qu J."/>
            <person name="Song X.-Z."/>
            <person name="Zhang L."/>
            <person name="Thornton R."/>
            <person name="Coyle M."/>
            <person name="Francisco L."/>
            <person name="Jackson L."/>
            <person name="Javaid M."/>
            <person name="Korchina V."/>
            <person name="Kovar C."/>
            <person name="Mata R."/>
            <person name="Mathew T."/>
            <person name="Ngo R."/>
            <person name="Nguyen L."/>
            <person name="Nguyen N."/>
            <person name="Okwuonu G."/>
            <person name="Ongeri F."/>
            <person name="Pham C."/>
            <person name="Simmons D."/>
            <person name="Wilczek-Boney K."/>
            <person name="Hale W."/>
            <person name="Jakkamsetti A."/>
            <person name="Pham P."/>
            <person name="Ruth R."/>
            <person name="San Lucas F."/>
            <person name="Warren J."/>
            <person name="Zhang J."/>
            <person name="Zhao Z."/>
            <person name="Zhou C."/>
            <person name="Zhu D."/>
            <person name="Lee S."/>
            <person name="Bess C."/>
            <person name="Blankenburg K."/>
            <person name="Forbes L."/>
            <person name="Fu Q."/>
            <person name="Gubbala S."/>
            <person name="Hirani K."/>
            <person name="Jayaseelan J.C."/>
            <person name="Lara F."/>
            <person name="Munidasa M."/>
            <person name="Palculict T."/>
            <person name="Patil S."/>
            <person name="Pu L.-L."/>
            <person name="Saada N."/>
            <person name="Tang L."/>
            <person name="Weissenberger G."/>
            <person name="Zhu Y."/>
            <person name="Hemphill L."/>
            <person name="Shang Y."/>
            <person name="Youmans B."/>
            <person name="Ayvaz T."/>
            <person name="Ross M."/>
            <person name="Santibanez J."/>
            <person name="Aqrawi P."/>
            <person name="Gross S."/>
            <person name="Joshi V."/>
            <person name="Fowler G."/>
            <person name="Nazareth L."/>
            <person name="Reid J."/>
            <person name="Worley K."/>
            <person name="Petrosino J."/>
            <person name="Highlander S."/>
            <person name="Gibbs R."/>
        </authorList>
    </citation>
    <scope>NUCLEOTIDE SEQUENCE [LARGE SCALE GENOMIC DNA]</scope>
    <source>
        <strain evidence="1 2">ATCC 33926</strain>
    </source>
</reference>
<dbReference type="EMBL" id="AFQE01000037">
    <property type="protein sequence ID" value="EGQ77663.1"/>
    <property type="molecule type" value="Genomic_DNA"/>
</dbReference>
<sequence>MHRLLQFTLQPIGFVFEFMLIPDSGALLSLQYLQLLPPQILLQFLPFFGFMFRRKRNSIGQLHTWFGTLRTTGRTAVLGAEIAFRTAHGGAAGKTNVIRITHFNKIQLNQLFMYLSPLNPFFRRPFPIQKGRLKS</sequence>
<comment type="caution">
    <text evidence="1">The sequence shown here is derived from an EMBL/GenBank/DDBJ whole genome shotgun (WGS) entry which is preliminary data.</text>
</comment>
<gene>
    <name evidence="1" type="ORF">HMPREF9418_0788</name>
</gene>
<organism evidence="1 2">
    <name type="scientific">Neisseria macacae ATCC 33926</name>
    <dbReference type="NCBI Taxonomy" id="997348"/>
    <lineage>
        <taxon>Bacteria</taxon>
        <taxon>Pseudomonadati</taxon>
        <taxon>Pseudomonadota</taxon>
        <taxon>Betaproteobacteria</taxon>
        <taxon>Neisseriales</taxon>
        <taxon>Neisseriaceae</taxon>
        <taxon>Neisseria</taxon>
    </lineage>
</organism>
<evidence type="ECO:0000313" key="1">
    <source>
        <dbReference type="EMBL" id="EGQ77663.1"/>
    </source>
</evidence>
<proteinExistence type="predicted"/>
<accession>A0AA36XL39</accession>
<evidence type="ECO:0000313" key="2">
    <source>
        <dbReference type="Proteomes" id="UP000004982"/>
    </source>
</evidence>
<dbReference type="Proteomes" id="UP000004982">
    <property type="component" value="Unassembled WGS sequence"/>
</dbReference>
<name>A0AA36XL39_9NEIS</name>
<protein>
    <submittedName>
        <fullName evidence="1">Uncharacterized protein</fullName>
    </submittedName>
</protein>
<dbReference type="AlphaFoldDB" id="A0AA36XL39"/>